<gene>
    <name evidence="1" type="ORF">PQJ73_12680</name>
</gene>
<evidence type="ECO:0008006" key="3">
    <source>
        <dbReference type="Google" id="ProtNLM"/>
    </source>
</evidence>
<comment type="caution">
    <text evidence="1">The sequence shown here is derived from an EMBL/GenBank/DDBJ whole genome shotgun (WGS) entry which is preliminary data.</text>
</comment>
<proteinExistence type="predicted"/>
<keyword evidence="2" id="KW-1185">Reference proteome</keyword>
<organism evidence="1 2">
    <name type="scientific">Rhodoplanes tepidamans</name>
    <name type="common">Rhodoplanes cryptolactis</name>
    <dbReference type="NCBI Taxonomy" id="200616"/>
    <lineage>
        <taxon>Bacteria</taxon>
        <taxon>Pseudomonadati</taxon>
        <taxon>Pseudomonadota</taxon>
        <taxon>Alphaproteobacteria</taxon>
        <taxon>Hyphomicrobiales</taxon>
        <taxon>Nitrobacteraceae</taxon>
        <taxon>Rhodoplanes</taxon>
    </lineage>
</organism>
<protein>
    <recommendedName>
        <fullName evidence="3">Motility protein</fullName>
    </recommendedName>
</protein>
<reference evidence="1" key="2">
    <citation type="submission" date="2023-02" db="EMBL/GenBank/DDBJ databases">
        <authorList>
            <person name="Rayyan A."/>
            <person name="Meyer T."/>
            <person name="Kyndt J.A."/>
        </authorList>
    </citation>
    <scope>NUCLEOTIDE SEQUENCE</scope>
    <source>
        <strain evidence="1">DSM 9987</strain>
    </source>
</reference>
<accession>A0ABT5JA38</accession>
<evidence type="ECO:0000313" key="2">
    <source>
        <dbReference type="Proteomes" id="UP001165652"/>
    </source>
</evidence>
<dbReference type="EMBL" id="JAQQLI010000017">
    <property type="protein sequence ID" value="MDC7786540.1"/>
    <property type="molecule type" value="Genomic_DNA"/>
</dbReference>
<evidence type="ECO:0000313" key="1">
    <source>
        <dbReference type="EMBL" id="MDC7786540.1"/>
    </source>
</evidence>
<dbReference type="RefSeq" id="WP_272777387.1">
    <property type="nucleotide sequence ID" value="NZ_JAQQLI010000017.1"/>
</dbReference>
<sequence>MDTTAVAGAAIGARTGEAQIGVAAKMMKMNAQQEADIAKLVEAAAENGQRLANVAAGVGRALDITV</sequence>
<reference evidence="1" key="1">
    <citation type="journal article" date="2023" name="Microbiol Resour">
        <title>Genome Sequences of Rhodoplanes serenus and Two Thermotolerant Strains, Rhodoplanes tepidamans and 'Rhodoplanes cryptolactis,' Further Refine the Genus.</title>
        <authorList>
            <person name="Rayyan A.A."/>
            <person name="Kyndt J.A."/>
        </authorList>
    </citation>
    <scope>NUCLEOTIDE SEQUENCE</scope>
    <source>
        <strain evidence="1">DSM 9987</strain>
    </source>
</reference>
<name>A0ABT5JA38_RHOTP</name>
<dbReference type="Proteomes" id="UP001165652">
    <property type="component" value="Unassembled WGS sequence"/>
</dbReference>